<protein>
    <submittedName>
        <fullName evidence="9">Cobalt-zinc-cadmium resistance protein CzcA</fullName>
    </submittedName>
</protein>
<keyword evidence="7 8" id="KW-0472">Membrane</keyword>
<dbReference type="SUPFAM" id="SSF82866">
    <property type="entry name" value="Multidrug efflux transporter AcrB transmembrane domain"/>
    <property type="match status" value="2"/>
</dbReference>
<dbReference type="Gene3D" id="3.30.2090.10">
    <property type="entry name" value="Multidrug efflux transporter AcrB TolC docking domain, DN and DC subdomains"/>
    <property type="match status" value="2"/>
</dbReference>
<feature type="transmembrane region" description="Helical" evidence="8">
    <location>
        <begin position="466"/>
        <end position="484"/>
    </location>
</feature>
<dbReference type="SUPFAM" id="SSF56954">
    <property type="entry name" value="Outer membrane efflux proteins (OEP)"/>
    <property type="match status" value="1"/>
</dbReference>
<evidence type="ECO:0000256" key="2">
    <source>
        <dbReference type="ARBA" id="ARBA00010942"/>
    </source>
</evidence>
<dbReference type="EMBL" id="SNWP01000011">
    <property type="protein sequence ID" value="TDO27118.1"/>
    <property type="molecule type" value="Genomic_DNA"/>
</dbReference>
<evidence type="ECO:0000256" key="4">
    <source>
        <dbReference type="ARBA" id="ARBA00022475"/>
    </source>
</evidence>
<dbReference type="GO" id="GO:0042910">
    <property type="term" value="F:xenobiotic transmembrane transporter activity"/>
    <property type="evidence" value="ECO:0007669"/>
    <property type="project" value="TreeGrafter"/>
</dbReference>
<evidence type="ECO:0000313" key="10">
    <source>
        <dbReference type="Proteomes" id="UP000295741"/>
    </source>
</evidence>
<dbReference type="Proteomes" id="UP000295741">
    <property type="component" value="Unassembled WGS sequence"/>
</dbReference>
<feature type="transmembrane region" description="Helical" evidence="8">
    <location>
        <begin position="947"/>
        <end position="969"/>
    </location>
</feature>
<feature type="transmembrane region" description="Helical" evidence="8">
    <location>
        <begin position="1026"/>
        <end position="1052"/>
    </location>
</feature>
<dbReference type="SUPFAM" id="SSF82693">
    <property type="entry name" value="Multidrug efflux transporter AcrB pore domain, PN1, PN2, PC1 and PC2 subdomains"/>
    <property type="match status" value="2"/>
</dbReference>
<evidence type="ECO:0000256" key="7">
    <source>
        <dbReference type="ARBA" id="ARBA00023136"/>
    </source>
</evidence>
<comment type="caution">
    <text evidence="9">The sequence shown here is derived from an EMBL/GenBank/DDBJ whole genome shotgun (WGS) entry which is preliminary data.</text>
</comment>
<comment type="similarity">
    <text evidence="2">Belongs to the resistance-nodulation-cell division (RND) (TC 2.A.6) family.</text>
</comment>
<feature type="transmembrane region" description="Helical" evidence="8">
    <location>
        <begin position="1064"/>
        <end position="1081"/>
    </location>
</feature>
<dbReference type="InterPro" id="IPR004763">
    <property type="entry name" value="CusA-like"/>
</dbReference>
<evidence type="ECO:0000256" key="1">
    <source>
        <dbReference type="ARBA" id="ARBA00004651"/>
    </source>
</evidence>
<keyword evidence="5 8" id="KW-0812">Transmembrane</keyword>
<reference evidence="9 10" key="1">
    <citation type="submission" date="2019-03" db="EMBL/GenBank/DDBJ databases">
        <title>Genomic Encyclopedia of Archaeal and Bacterial Type Strains, Phase II (KMG-II): from individual species to whole genera.</title>
        <authorList>
            <person name="Goeker M."/>
        </authorList>
    </citation>
    <scope>NUCLEOTIDE SEQUENCE [LARGE SCALE GENOMIC DNA]</scope>
    <source>
        <strain evidence="9 10">DSM 28323</strain>
    </source>
</reference>
<keyword evidence="6 8" id="KW-1133">Transmembrane helix</keyword>
<keyword evidence="10" id="KW-1185">Reference proteome</keyword>
<dbReference type="Pfam" id="PF00873">
    <property type="entry name" value="ACR_tran"/>
    <property type="match status" value="1"/>
</dbReference>
<feature type="transmembrane region" description="Helical" evidence="8">
    <location>
        <begin position="997"/>
        <end position="1014"/>
    </location>
</feature>
<feature type="transmembrane region" description="Helical" evidence="8">
    <location>
        <begin position="386"/>
        <end position="406"/>
    </location>
</feature>
<feature type="transmembrane region" description="Helical" evidence="8">
    <location>
        <begin position="412"/>
        <end position="431"/>
    </location>
</feature>
<dbReference type="GO" id="GO:0005886">
    <property type="term" value="C:plasma membrane"/>
    <property type="evidence" value="ECO:0007669"/>
    <property type="project" value="UniProtKB-SubCell"/>
</dbReference>
<dbReference type="PRINTS" id="PR00702">
    <property type="entry name" value="ACRIFLAVINRP"/>
</dbReference>
<organism evidence="9 10">
    <name type="scientific">Sediminibacterium goheungense</name>
    <dbReference type="NCBI Taxonomy" id="1086393"/>
    <lineage>
        <taxon>Bacteria</taxon>
        <taxon>Pseudomonadati</taxon>
        <taxon>Bacteroidota</taxon>
        <taxon>Chitinophagia</taxon>
        <taxon>Chitinophagales</taxon>
        <taxon>Chitinophagaceae</taxon>
        <taxon>Sediminibacterium</taxon>
    </lineage>
</organism>
<dbReference type="Gene3D" id="3.30.70.1430">
    <property type="entry name" value="Multidrug efflux transporter AcrB pore domain"/>
    <property type="match status" value="2"/>
</dbReference>
<dbReference type="SUPFAM" id="SSF82714">
    <property type="entry name" value="Multidrug efflux transporter AcrB TolC docking domain, DN and DC subdomains"/>
    <property type="match status" value="2"/>
</dbReference>
<comment type="subcellular location">
    <subcellularLocation>
        <location evidence="1">Cell membrane</location>
        <topology evidence="1">Multi-pass membrane protein</topology>
    </subcellularLocation>
</comment>
<dbReference type="Gene3D" id="1.20.1600.10">
    <property type="entry name" value="Outer membrane efflux proteins (OEP)"/>
    <property type="match status" value="1"/>
</dbReference>
<dbReference type="InterPro" id="IPR027463">
    <property type="entry name" value="AcrB_DN_DC_subdom"/>
</dbReference>
<dbReference type="GO" id="GO:0015562">
    <property type="term" value="F:efflux transmembrane transporter activity"/>
    <property type="evidence" value="ECO:0007669"/>
    <property type="project" value="InterPro"/>
</dbReference>
<feature type="transmembrane region" description="Helical" evidence="8">
    <location>
        <begin position="362"/>
        <end position="379"/>
    </location>
</feature>
<feature type="transmembrane region" description="Helical" evidence="8">
    <location>
        <begin position="504"/>
        <end position="525"/>
    </location>
</feature>
<dbReference type="PANTHER" id="PTHR32063:SF24">
    <property type="entry name" value="CATION EFFLUX SYSTEM (ACRB_ACRD_ACRF FAMILY)"/>
    <property type="match status" value="1"/>
</dbReference>
<dbReference type="Gene3D" id="1.20.1640.10">
    <property type="entry name" value="Multidrug efflux transporter AcrB transmembrane domain"/>
    <property type="match status" value="2"/>
</dbReference>
<feature type="transmembrane region" description="Helical" evidence="8">
    <location>
        <begin position="896"/>
        <end position="915"/>
    </location>
</feature>
<dbReference type="Gene3D" id="3.30.70.1440">
    <property type="entry name" value="Multidrug efflux transporter AcrB pore domain"/>
    <property type="match status" value="1"/>
</dbReference>
<dbReference type="InterPro" id="IPR001036">
    <property type="entry name" value="Acrflvin-R"/>
</dbReference>
<keyword evidence="3" id="KW-0813">Transport</keyword>
<sequence length="1471" mass="163361">MITEQEWYIYKYSKENYTSMLNAIIHFSVRNKLIVGLMVLALIIVGAIETTRLPIDAVPDITNNQVLVITNAPSLGAPDVERFITVPIEQATRNVPGIVEQRSFSRFGLSLVTIVFDESTDVYWARTQISERLAQVRQQIPAGMGNPELGPVTTGLGEIFQYVIRPKSGYEGKYSMAELRTIQDWVVRKQLLSTEGIADVSSFGGELKQYEVAVKTDKLKSLQVTIGDVYKALQANNQNTGGAYIEKGPTVLFIRTEGLTKSIEDIGSIVVKQVNGMPILVRDLAEVKLGSATRYGALAYNNDGEVAGAVVMMLKGENSNKVIRNIKKKIKQIEKTLPEGVVIDPFLDRTKMVNHAIGTVETNLLEGALIVVFVLVLFLGNFRAGFIVATVIPLSMLFAIIMMNAFGVSGNLMSLGALDFGLLVDGAVIIVEAVMHKMSKHNGVTLGTKLSKDQMNATVEESSGKMMNAAVFGQIIILIVYLPILSLEGIEGKMFKPMAQTVSFAILGAFLLSVTYVPMMSSFFLSRKMGHKENLSDRMMKKIQSWYTPLLKKVIAAPVWIITASGVLFIAAVIIINTLGGEFIPKLEEGDFAVETRVLTGSSITTTLQESQKAVKIILKEFPEVEKIVTKVGTGEIPADPMPIESADMIVVLKDKKEWTSAKTFDELAEKMGEKVQAVPGVTTGFQYPVQMRFNELMTGARQDVVCKIFGEDLDSLAAYAGKVGNVIGTVDGARDLFVETVTGIPQMVIRYNREAIARYGASIEAINQAVQAAYAGSVAGQIFENDRRFDLVIRLDKAQRNQADDIENLLIGLPNGQQVPLNVLASVKMEDGPYQIQREDAQRRITIGFNVRGRDVQSIVEELQNKIGKQVQLPAGYFITYGGQFENLQEATKRLTIAVPAALLLIFVMLFFAFKKFKYCLLIFSAIPLSAIGGVFALWLRDMPFSISAGIGFIALFGVAVLNGIVLITEMNRVKEEGLNDLKAVILQATETRLRPVLMTAAVASFGFLPMALSNGAGAEVQRPLATVVIGGLFSATLLTLFILPVLYLLFEKKKPVKAMKPLMLIVGMFLSAVLFAQPVRQMKLKELTLMAEQKAPVIQVNQLQEKYYSVLKTTAREIPKTQIVTELGNYNSFNFDSRISVSQPLQSGALYRKQESVLNNYLATAKASSIVQKAQLKRMIAQLYLDLQFLAARKRILERMDSVYGNYQKMAQLRYEKGESNLLEKTTIDNQVMYNKQLILMNQSDARAVQLELALLLQEDIQIEPAEELDAQQHLYDTALLNQHPELKVYEAQLARAQSETELEKSRLKPEWLVGYNNQSLMGWMTYKNRSERFFDAGNRFSSVTLGMSVPVFNKARRAKIEAATIQEDVTKAAAAMISIQLKTRMVQFLQHREKLNASIAYYKNSALPQSLTIIQTAGLQYKNGQINYIEWGTLMTQALSIQLQYAEIQREHQLNEIELDYLLQNNQL</sequence>
<keyword evidence="4" id="KW-1003">Cell membrane</keyword>
<evidence type="ECO:0000256" key="5">
    <source>
        <dbReference type="ARBA" id="ARBA00022692"/>
    </source>
</evidence>
<evidence type="ECO:0000256" key="6">
    <source>
        <dbReference type="ARBA" id="ARBA00022989"/>
    </source>
</evidence>
<dbReference type="PANTHER" id="PTHR32063">
    <property type="match status" value="1"/>
</dbReference>
<dbReference type="NCBIfam" id="TIGR00914">
    <property type="entry name" value="2A0601"/>
    <property type="match status" value="1"/>
</dbReference>
<gene>
    <name evidence="9" type="ORF">BC659_2437</name>
</gene>
<proteinExistence type="inferred from homology"/>
<evidence type="ECO:0000256" key="8">
    <source>
        <dbReference type="SAM" id="Phobius"/>
    </source>
</evidence>
<dbReference type="Gene3D" id="3.30.70.1320">
    <property type="entry name" value="Multidrug efflux transporter AcrB pore domain like"/>
    <property type="match status" value="1"/>
</dbReference>
<accession>A0A4V3C4S7</accession>
<feature type="transmembrane region" description="Helical" evidence="8">
    <location>
        <begin position="922"/>
        <end position="941"/>
    </location>
</feature>
<feature type="transmembrane region" description="Helical" evidence="8">
    <location>
        <begin position="546"/>
        <end position="576"/>
    </location>
</feature>
<evidence type="ECO:0000313" key="9">
    <source>
        <dbReference type="EMBL" id="TDO27118.1"/>
    </source>
</evidence>
<feature type="transmembrane region" description="Helical" evidence="8">
    <location>
        <begin position="29"/>
        <end position="48"/>
    </location>
</feature>
<evidence type="ECO:0000256" key="3">
    <source>
        <dbReference type="ARBA" id="ARBA00022448"/>
    </source>
</evidence>
<name>A0A4V3C4S7_9BACT</name>
<dbReference type="GO" id="GO:0008324">
    <property type="term" value="F:monoatomic cation transmembrane transporter activity"/>
    <property type="evidence" value="ECO:0007669"/>
    <property type="project" value="InterPro"/>
</dbReference>